<comment type="caution">
    <text evidence="1">The sequence shown here is derived from an EMBL/GenBank/DDBJ whole genome shotgun (WGS) entry which is preliminary data.</text>
</comment>
<dbReference type="EMBL" id="MNAD01001304">
    <property type="protein sequence ID" value="OJT06537.1"/>
    <property type="molecule type" value="Genomic_DNA"/>
</dbReference>
<keyword evidence="2" id="KW-1185">Reference proteome</keyword>
<evidence type="ECO:0000313" key="1">
    <source>
        <dbReference type="EMBL" id="OJT06537.1"/>
    </source>
</evidence>
<evidence type="ECO:0000313" key="2">
    <source>
        <dbReference type="Proteomes" id="UP000184267"/>
    </source>
</evidence>
<reference evidence="1 2" key="1">
    <citation type="submission" date="2016-10" db="EMBL/GenBank/DDBJ databases">
        <title>Genome sequence of the basidiomycete white-rot fungus Trametes pubescens.</title>
        <authorList>
            <person name="Makela M.R."/>
            <person name="Granchi Z."/>
            <person name="Peng M."/>
            <person name="De Vries R.P."/>
            <person name="Grigoriev I."/>
            <person name="Riley R."/>
            <person name="Hilden K."/>
        </authorList>
    </citation>
    <scope>NUCLEOTIDE SEQUENCE [LARGE SCALE GENOMIC DNA]</scope>
    <source>
        <strain evidence="1 2">FBCC735</strain>
    </source>
</reference>
<dbReference type="AlphaFoldDB" id="A0A1M2VG70"/>
<proteinExistence type="predicted"/>
<accession>A0A1M2VG70</accession>
<protein>
    <submittedName>
        <fullName evidence="1">Uncharacterized protein</fullName>
    </submittedName>
</protein>
<dbReference type="Proteomes" id="UP000184267">
    <property type="component" value="Unassembled WGS sequence"/>
</dbReference>
<gene>
    <name evidence="1" type="ORF">TRAPUB_2614</name>
</gene>
<sequence>MEDRCFMHALEAFWALVDLAGYPLIPASTLLQIWPNSVARSYGPKQVKVPENDDLPMPLDIAISLYLGLADRAFPAAFARVHGVDDPILAHVPEGLIIDTGMCKHDVVRSLHRIVALKAPGETAAEASAGA</sequence>
<dbReference type="OrthoDB" id="10557797at2759"/>
<organism evidence="1 2">
    <name type="scientific">Trametes pubescens</name>
    <name type="common">White-rot fungus</name>
    <dbReference type="NCBI Taxonomy" id="154538"/>
    <lineage>
        <taxon>Eukaryota</taxon>
        <taxon>Fungi</taxon>
        <taxon>Dikarya</taxon>
        <taxon>Basidiomycota</taxon>
        <taxon>Agaricomycotina</taxon>
        <taxon>Agaricomycetes</taxon>
        <taxon>Polyporales</taxon>
        <taxon>Polyporaceae</taxon>
        <taxon>Trametes</taxon>
    </lineage>
</organism>
<name>A0A1M2VG70_TRAPU</name>